<keyword evidence="1" id="KW-0040">ANK repeat</keyword>
<evidence type="ECO:0000313" key="4">
    <source>
        <dbReference type="EMBL" id="RXK40824.1"/>
    </source>
</evidence>
<dbReference type="PROSITE" id="PS50297">
    <property type="entry name" value="ANK_REP_REGION"/>
    <property type="match status" value="1"/>
</dbReference>
<dbReference type="Gene3D" id="1.25.40.20">
    <property type="entry name" value="Ankyrin repeat-containing domain"/>
    <property type="match status" value="1"/>
</dbReference>
<dbReference type="InterPro" id="IPR036770">
    <property type="entry name" value="Ankyrin_rpt-contain_sf"/>
</dbReference>
<feature type="region of interest" description="Disordered" evidence="2">
    <location>
        <begin position="518"/>
        <end position="545"/>
    </location>
</feature>
<name>A0A4Q1BS52_TREME</name>
<dbReference type="OrthoDB" id="426293at2759"/>
<evidence type="ECO:0000259" key="3">
    <source>
        <dbReference type="PROSITE" id="PS51126"/>
    </source>
</evidence>
<dbReference type="PANTHER" id="PTHR16027:SF6">
    <property type="entry name" value="DILUTE DOMAIN-CONTAINING PROTEIN"/>
    <property type="match status" value="1"/>
</dbReference>
<dbReference type="SUPFAM" id="SSF48403">
    <property type="entry name" value="Ankyrin repeat"/>
    <property type="match status" value="1"/>
</dbReference>
<dbReference type="GO" id="GO:0051020">
    <property type="term" value="F:GTPase binding"/>
    <property type="evidence" value="ECO:0007669"/>
    <property type="project" value="TreeGrafter"/>
</dbReference>
<dbReference type="InterPro" id="IPR037986">
    <property type="entry name" value="Myo5p-like_CBD_DIL"/>
</dbReference>
<dbReference type="SMART" id="SM01132">
    <property type="entry name" value="DIL"/>
    <property type="match status" value="1"/>
</dbReference>
<dbReference type="InParanoid" id="A0A4Q1BS52"/>
<evidence type="ECO:0000256" key="2">
    <source>
        <dbReference type="SAM" id="MobiDB-lite"/>
    </source>
</evidence>
<feature type="region of interest" description="Disordered" evidence="2">
    <location>
        <begin position="1003"/>
        <end position="1047"/>
    </location>
</feature>
<feature type="repeat" description="ANK" evidence="1">
    <location>
        <begin position="161"/>
        <end position="193"/>
    </location>
</feature>
<sequence length="1075" mass="120144">MPPSLHHLPVPESPLVSSFPSPNPGAGPSRTRRASSFANQLPPLPRFLQSPSPATIQSLLDDPPCSDEIHDARTALILRHALRHAAEHCDSELLMWLTALTGQHAAILDEEVQLIEDEDGWGLVGMTILGSCGSQEKEECTRAVVLRWGLEVGPRKGRDRGGWTPLHLSALISTAPLISFLLTRGASCRVLTNRGLTPLDLIAGLDDRQEVAVLLEHATSTGPTTSAILPEGPWDGSLSAQRQSMLGRRRSRAVGMIEQKSRLERLWKMEAQRGVFIKETVRVVGVNPEYLLNQNTPGKRLSADSGLGWIDDESTAEESESDYEDDPVVNKDIHETLLVFSLSQLPIIFDIFITARQPYCFPVEERAVPANAIFLYARFAHYRCDQSWLEELIEGAVEKIEQGVYSNVEDLAFLSYWAYNTTVLLHLLRSDAGLEEACEKLGFISMMEELINAIHVFVIRVAERRIDIILDASLLDYENLEEVGDVRFEGEWTLFRSFGGKKKRELLPKASQIFNNGITSSPSMPDTGSSSVRNSISSIPKTPTRQQSVQDLRASASINRISESPSTRSIQGAMEEVNPQSITDILTGVLVVLQIYDVNPALTVQAFSQIFYWIASELFNRILTRKKYLCRSKAVQIRMNITALDDWVRSHGIPSKTATKHLEPVAQLLQWLQCSSQIKEFDTLIGTLQNMRSLNPMQMRRAVRDYRYEVNEGKMSEECTQYLSQLQKDWDRRRVQMSMEVMKNDARRRSSDDTNETTCSHDIGNKDDSTSIDALFDGTTSLADFTPQAGPECIGELLDPRHMLHFNLPSDNTYLIATPPKDAAFNTMSSISPFISDSINSRPSSRDSFSSAKPLGWSLPSETKLRKLPKEFFSWLRRQERDRKYQFDLLRPRMAKSPALDPPLGPSQRVTRPIKITPQPVSIQNGTYDEDLTPIATSVSFPIPSATFSTNGVPSPGLRTSSSVDELREKAKNAQLTSSFETVPRHKRTESYELKTRSIYTPTPVRNGVMSTTEDKDSTRSLSSGSGSKWWRLGRRSGGMRDGSEDTITDGMGMALDDMDVLTPVIREGNGWGHE</sequence>
<gene>
    <name evidence="4" type="ORF">M231_01883</name>
</gene>
<keyword evidence="5" id="KW-1185">Reference proteome</keyword>
<dbReference type="InterPro" id="IPR002110">
    <property type="entry name" value="Ankyrin_rpt"/>
</dbReference>
<feature type="compositionally biased region" description="Low complexity" evidence="2">
    <location>
        <begin position="519"/>
        <end position="538"/>
    </location>
</feature>
<dbReference type="InterPro" id="IPR002710">
    <property type="entry name" value="Dilute_dom"/>
</dbReference>
<feature type="domain" description="Dilute" evidence="3">
    <location>
        <begin position="394"/>
        <end position="729"/>
    </location>
</feature>
<feature type="region of interest" description="Disordered" evidence="2">
    <location>
        <begin position="744"/>
        <end position="764"/>
    </location>
</feature>
<proteinExistence type="predicted"/>
<dbReference type="PROSITE" id="PS51126">
    <property type="entry name" value="DILUTE"/>
    <property type="match status" value="1"/>
</dbReference>
<feature type="region of interest" description="Disordered" evidence="2">
    <location>
        <begin position="1"/>
        <end position="35"/>
    </location>
</feature>
<dbReference type="STRING" id="5217.A0A4Q1BS52"/>
<evidence type="ECO:0000313" key="5">
    <source>
        <dbReference type="Proteomes" id="UP000289152"/>
    </source>
</evidence>
<dbReference type="PROSITE" id="PS50088">
    <property type="entry name" value="ANK_REPEAT"/>
    <property type="match status" value="1"/>
</dbReference>
<dbReference type="Proteomes" id="UP000289152">
    <property type="component" value="Unassembled WGS sequence"/>
</dbReference>
<protein>
    <recommendedName>
        <fullName evidence="3">Dilute domain-containing protein</fullName>
    </recommendedName>
</protein>
<dbReference type="InterPro" id="IPR052072">
    <property type="entry name" value="Vascular_dev_regulator"/>
</dbReference>
<feature type="compositionally biased region" description="Low complexity" evidence="2">
    <location>
        <begin position="1020"/>
        <end position="1031"/>
    </location>
</feature>
<dbReference type="Pfam" id="PF01843">
    <property type="entry name" value="DIL"/>
    <property type="match status" value="1"/>
</dbReference>
<dbReference type="VEuPathDB" id="FungiDB:TREMEDRAFT_25958"/>
<dbReference type="AlphaFoldDB" id="A0A4Q1BS52"/>
<accession>A0A4Q1BS52</accession>
<evidence type="ECO:0000256" key="1">
    <source>
        <dbReference type="PROSITE-ProRule" id="PRU00023"/>
    </source>
</evidence>
<dbReference type="EMBL" id="SDIL01000014">
    <property type="protein sequence ID" value="RXK40824.1"/>
    <property type="molecule type" value="Genomic_DNA"/>
</dbReference>
<dbReference type="CDD" id="cd15473">
    <property type="entry name" value="Myo5p-like_CBD_DIL_ANK"/>
    <property type="match status" value="1"/>
</dbReference>
<organism evidence="4 5">
    <name type="scientific">Tremella mesenterica</name>
    <name type="common">Jelly fungus</name>
    <dbReference type="NCBI Taxonomy" id="5217"/>
    <lineage>
        <taxon>Eukaryota</taxon>
        <taxon>Fungi</taxon>
        <taxon>Dikarya</taxon>
        <taxon>Basidiomycota</taxon>
        <taxon>Agaricomycotina</taxon>
        <taxon>Tremellomycetes</taxon>
        <taxon>Tremellales</taxon>
        <taxon>Tremellaceae</taxon>
        <taxon>Tremella</taxon>
    </lineage>
</organism>
<dbReference type="PANTHER" id="PTHR16027">
    <property type="entry name" value="DILUTE DOMAIN-CONTAINING PROTEIN YPR089W"/>
    <property type="match status" value="1"/>
</dbReference>
<reference evidence="4 5" key="1">
    <citation type="submission" date="2016-06" db="EMBL/GenBank/DDBJ databases">
        <title>Evolution of pathogenesis and genome organization in the Tremellales.</title>
        <authorList>
            <person name="Cuomo C."/>
            <person name="Litvintseva A."/>
            <person name="Heitman J."/>
            <person name="Chen Y."/>
            <person name="Sun S."/>
            <person name="Springer D."/>
            <person name="Dromer F."/>
            <person name="Young S."/>
            <person name="Zeng Q."/>
            <person name="Chapman S."/>
            <person name="Gujja S."/>
            <person name="Saif S."/>
            <person name="Birren B."/>
        </authorList>
    </citation>
    <scope>NUCLEOTIDE SEQUENCE [LARGE SCALE GENOMIC DNA]</scope>
    <source>
        <strain evidence="4 5">ATCC 28783</strain>
    </source>
</reference>
<comment type="caution">
    <text evidence="4">The sequence shown here is derived from an EMBL/GenBank/DDBJ whole genome shotgun (WGS) entry which is preliminary data.</text>
</comment>